<sequence length="204" mass="23088">MPPPEVLPLLPLVNFTSVSKSDARSRLSRRTFERSPKPHGRLSLFSLSLLLLNESLAPAPPFTVFKLQGVKLCLRGLKKKKRPPPPLLHILQLKEDPPSLPSLFAAATTSSSTTTTPATAIDHRSLRLLDDQRCVYVFVLRKRAVAQPLEPVWWKSSLQARSLRPQRHNVFHVRDRARLQSFMSSPLFQTEDPEKSPTKILLSY</sequence>
<name>A0AAV1Q957_SCOSC</name>
<keyword evidence="2" id="KW-1185">Reference proteome</keyword>
<dbReference type="EMBL" id="CAWUFR010000758">
    <property type="protein sequence ID" value="CAK6980982.1"/>
    <property type="molecule type" value="Genomic_DNA"/>
</dbReference>
<dbReference type="AlphaFoldDB" id="A0AAV1Q957"/>
<reference evidence="1 2" key="1">
    <citation type="submission" date="2024-01" db="EMBL/GenBank/DDBJ databases">
        <authorList>
            <person name="Alioto T."/>
            <person name="Alioto T."/>
            <person name="Gomez Garrido J."/>
        </authorList>
    </citation>
    <scope>NUCLEOTIDE SEQUENCE [LARGE SCALE GENOMIC DNA]</scope>
</reference>
<organism evidence="1 2">
    <name type="scientific">Scomber scombrus</name>
    <name type="common">Atlantic mackerel</name>
    <name type="synonym">Scomber vernalis</name>
    <dbReference type="NCBI Taxonomy" id="13677"/>
    <lineage>
        <taxon>Eukaryota</taxon>
        <taxon>Metazoa</taxon>
        <taxon>Chordata</taxon>
        <taxon>Craniata</taxon>
        <taxon>Vertebrata</taxon>
        <taxon>Euteleostomi</taxon>
        <taxon>Actinopterygii</taxon>
        <taxon>Neopterygii</taxon>
        <taxon>Teleostei</taxon>
        <taxon>Neoteleostei</taxon>
        <taxon>Acanthomorphata</taxon>
        <taxon>Pelagiaria</taxon>
        <taxon>Scombriformes</taxon>
        <taxon>Scombridae</taxon>
        <taxon>Scomber</taxon>
    </lineage>
</organism>
<proteinExistence type="predicted"/>
<gene>
    <name evidence="1" type="ORF">FSCOSCO3_A022576</name>
</gene>
<comment type="caution">
    <text evidence="1">The sequence shown here is derived from an EMBL/GenBank/DDBJ whole genome shotgun (WGS) entry which is preliminary data.</text>
</comment>
<protein>
    <submittedName>
        <fullName evidence="1">Uncharacterized protein</fullName>
    </submittedName>
</protein>
<dbReference type="Proteomes" id="UP001314229">
    <property type="component" value="Unassembled WGS sequence"/>
</dbReference>
<evidence type="ECO:0000313" key="2">
    <source>
        <dbReference type="Proteomes" id="UP001314229"/>
    </source>
</evidence>
<evidence type="ECO:0000313" key="1">
    <source>
        <dbReference type="EMBL" id="CAK6980982.1"/>
    </source>
</evidence>
<accession>A0AAV1Q957</accession>